<proteinExistence type="inferred from homology"/>
<sequence length="625" mass="71049">MKTPCQILPMIAVLITALIANPLQASTVESQRPNIVWLVSEDNSTHYLRLYDEGGAPMPNVERLAQQGIVFNNAFANSPVCSTARSSIISGCYGPRVFTQFHRRSVLVPLPEGLEMFPAYLRRAGYYTTNNSKEDYNFIKGNDVWDDSSGKASYRNRKPGQPFFHVQNYGATHEGQLHFKREEMESQPTVTDPETVAVFPIHPDTASFRYTNARYRDLHMELDREIGEFIEALRKDGLMEETIIFYYGDHGGVLPGSKGYIYERGLHVPMVVYVPEKWKDLFPVEAGTRVDGFVQFVDLAPTVLNLAGVDVPGQMDGLPFLGKGVNHDELESRDTVFSYADRFDEKYDMVRAIRKGQYKYMRNYQPFNVDGLQNNYRFQMLAYEEWRELYKAGKLTSEQAQFFEARPVEALYDLDQDPFELKNLAGDRKYREVLKSMREALQEQVKSMPDLSFIPEPVLFAEAANDPSAYGQNKKKQIARLVGTADLSLKPFKKARKGLARALESKDPLKRYWALIACSSFGTEAESFAGRAREMATGDPDNLVRMRSAEFLALTGLEDPRPVLTDCLKQAKSLEEAALILNTITLLHDSGRGYTFKLDPGWVPAEWLAHRQSNVTRRFAYINKD</sequence>
<dbReference type="PANTHER" id="PTHR42693">
    <property type="entry name" value="ARYLSULFATASE FAMILY MEMBER"/>
    <property type="match status" value="1"/>
</dbReference>
<dbReference type="GO" id="GO:0004065">
    <property type="term" value="F:arylsulfatase activity"/>
    <property type="evidence" value="ECO:0007669"/>
    <property type="project" value="TreeGrafter"/>
</dbReference>
<keyword evidence="3" id="KW-0732">Signal</keyword>
<dbReference type="GO" id="GO:0016740">
    <property type="term" value="F:transferase activity"/>
    <property type="evidence" value="ECO:0007669"/>
    <property type="project" value="UniProtKB-KW"/>
</dbReference>
<evidence type="ECO:0000256" key="3">
    <source>
        <dbReference type="SAM" id="SignalP"/>
    </source>
</evidence>
<gene>
    <name evidence="5" type="ORF">G0Q06_03445</name>
</gene>
<evidence type="ECO:0000313" key="6">
    <source>
        <dbReference type="Proteomes" id="UP000478417"/>
    </source>
</evidence>
<accession>A0A6B2LY10</accession>
<protein>
    <submittedName>
        <fullName evidence="5">Sulfatase-like hydrolase/transferase</fullName>
    </submittedName>
</protein>
<dbReference type="InterPro" id="IPR016024">
    <property type="entry name" value="ARM-type_fold"/>
</dbReference>
<comment type="caution">
    <text evidence="5">The sequence shown here is derived from an EMBL/GenBank/DDBJ whole genome shotgun (WGS) entry which is preliminary data.</text>
</comment>
<feature type="chain" id="PRO_5025405733" evidence="3">
    <location>
        <begin position="26"/>
        <end position="625"/>
    </location>
</feature>
<evidence type="ECO:0000313" key="5">
    <source>
        <dbReference type="EMBL" id="NDV61498.1"/>
    </source>
</evidence>
<feature type="domain" description="Sulfatase N-terminal" evidence="4">
    <location>
        <begin position="33"/>
        <end position="309"/>
    </location>
</feature>
<dbReference type="Pfam" id="PF00884">
    <property type="entry name" value="Sulfatase"/>
    <property type="match status" value="1"/>
</dbReference>
<evidence type="ECO:0000256" key="2">
    <source>
        <dbReference type="ARBA" id="ARBA00022801"/>
    </source>
</evidence>
<dbReference type="Gene3D" id="3.40.720.10">
    <property type="entry name" value="Alkaline Phosphatase, subunit A"/>
    <property type="match status" value="1"/>
</dbReference>
<dbReference type="PANTHER" id="PTHR42693:SF53">
    <property type="entry name" value="ENDO-4-O-SULFATASE"/>
    <property type="match status" value="1"/>
</dbReference>
<keyword evidence="2 5" id="KW-0378">Hydrolase</keyword>
<dbReference type="InterPro" id="IPR050738">
    <property type="entry name" value="Sulfatase"/>
</dbReference>
<dbReference type="CDD" id="cd16027">
    <property type="entry name" value="SGSH"/>
    <property type="match status" value="1"/>
</dbReference>
<keyword evidence="6" id="KW-1185">Reference proteome</keyword>
<dbReference type="SUPFAM" id="SSF48371">
    <property type="entry name" value="ARM repeat"/>
    <property type="match status" value="1"/>
</dbReference>
<feature type="signal peptide" evidence="3">
    <location>
        <begin position="1"/>
        <end position="25"/>
    </location>
</feature>
<dbReference type="EMBL" id="JAAGNX010000001">
    <property type="protein sequence ID" value="NDV61498.1"/>
    <property type="molecule type" value="Genomic_DNA"/>
</dbReference>
<dbReference type="SUPFAM" id="SSF53649">
    <property type="entry name" value="Alkaline phosphatase-like"/>
    <property type="match status" value="1"/>
</dbReference>
<reference evidence="5 6" key="1">
    <citation type="submission" date="2020-02" db="EMBL/GenBank/DDBJ databases">
        <title>Albibacoteraceae fam. nov., the first described family within the subdivision 4 Verrucomicrobia.</title>
        <authorList>
            <person name="Xi F."/>
        </authorList>
    </citation>
    <scope>NUCLEOTIDE SEQUENCE [LARGE SCALE GENOMIC DNA]</scope>
    <source>
        <strain evidence="5 6">CK1056</strain>
    </source>
</reference>
<comment type="similarity">
    <text evidence="1">Belongs to the sulfatase family.</text>
</comment>
<keyword evidence="5" id="KW-0808">Transferase</keyword>
<dbReference type="RefSeq" id="WP_163962491.1">
    <property type="nucleotide sequence ID" value="NZ_JAAGNX010000001.1"/>
</dbReference>
<name>A0A6B2LY10_9BACT</name>
<dbReference type="InterPro" id="IPR000917">
    <property type="entry name" value="Sulfatase_N"/>
</dbReference>
<dbReference type="Proteomes" id="UP000478417">
    <property type="component" value="Unassembled WGS sequence"/>
</dbReference>
<evidence type="ECO:0000259" key="4">
    <source>
        <dbReference type="Pfam" id="PF00884"/>
    </source>
</evidence>
<dbReference type="InterPro" id="IPR017850">
    <property type="entry name" value="Alkaline_phosphatase_core_sf"/>
</dbReference>
<evidence type="ECO:0000256" key="1">
    <source>
        <dbReference type="ARBA" id="ARBA00008779"/>
    </source>
</evidence>
<organism evidence="5 6">
    <name type="scientific">Oceanipulchritudo coccoides</name>
    <dbReference type="NCBI Taxonomy" id="2706888"/>
    <lineage>
        <taxon>Bacteria</taxon>
        <taxon>Pseudomonadati</taxon>
        <taxon>Verrucomicrobiota</taxon>
        <taxon>Opitutia</taxon>
        <taxon>Puniceicoccales</taxon>
        <taxon>Oceanipulchritudinaceae</taxon>
        <taxon>Oceanipulchritudo</taxon>
    </lineage>
</organism>
<dbReference type="AlphaFoldDB" id="A0A6B2LY10"/>